<dbReference type="Gene3D" id="3.40.50.2020">
    <property type="match status" value="1"/>
</dbReference>
<protein>
    <submittedName>
        <fullName evidence="2">Phosphoribosyltransferase</fullName>
    </submittedName>
</protein>
<sequence length="179" mass="20572">MFSRIKKEGQFVLSNGVKSEYDYDYASLTDDMSAAYCELLRHKLEAWQADHGRFNVIIGIETEGIRIAYQLSRAMGIPFYVVSHNRLAFAQMKLPAFSADTHFLIVDDIVTTGSSFVRAVNFLEIEEKPDTVTFACMIRRDPKNLDYSAVQGDLNKEQFNVPDERFDFIDKRLVSLYCE</sequence>
<dbReference type="InterPro" id="IPR000836">
    <property type="entry name" value="PRTase_dom"/>
</dbReference>
<reference evidence="3" key="1">
    <citation type="submission" date="2020-02" db="EMBL/GenBank/DDBJ databases">
        <title>Genomic and physiological characterization of two novel Nitrospinaceae genera.</title>
        <authorList>
            <person name="Mueller A.J."/>
            <person name="Jung M.-Y."/>
            <person name="Strachan C.R."/>
            <person name="Herbold C.W."/>
            <person name="Kirkegaard R.H."/>
            <person name="Daims H."/>
        </authorList>
    </citation>
    <scope>NUCLEOTIDE SEQUENCE [LARGE SCALE GENOMIC DNA]</scope>
</reference>
<dbReference type="SUPFAM" id="SSF53271">
    <property type="entry name" value="PRTase-like"/>
    <property type="match status" value="1"/>
</dbReference>
<dbReference type="Proteomes" id="UP000594464">
    <property type="component" value="Chromosome"/>
</dbReference>
<gene>
    <name evidence="2" type="ORF">G3M78_05800</name>
</gene>
<dbReference type="Pfam" id="PF00156">
    <property type="entry name" value="Pribosyltran"/>
    <property type="match status" value="1"/>
</dbReference>
<dbReference type="KEGG" id="nva:G3M78_05800"/>
<feature type="domain" description="Phosphoribosyltransferase" evidence="1">
    <location>
        <begin position="52"/>
        <end position="143"/>
    </location>
</feature>
<dbReference type="InterPro" id="IPR029057">
    <property type="entry name" value="PRTase-like"/>
</dbReference>
<name>A0A7T0G339_9BACT</name>
<dbReference type="GO" id="GO:0016757">
    <property type="term" value="F:glycosyltransferase activity"/>
    <property type="evidence" value="ECO:0007669"/>
    <property type="project" value="UniProtKB-KW"/>
</dbReference>
<dbReference type="EMBL" id="CP048620">
    <property type="protein sequence ID" value="QPJ64923.1"/>
    <property type="molecule type" value="Genomic_DNA"/>
</dbReference>
<dbReference type="CDD" id="cd06223">
    <property type="entry name" value="PRTases_typeI"/>
    <property type="match status" value="1"/>
</dbReference>
<keyword evidence="2" id="KW-0808">Transferase</keyword>
<organism evidence="2 3">
    <name type="scientific">Candidatus Nitrohelix vancouverensis</name>
    <dbReference type="NCBI Taxonomy" id="2705534"/>
    <lineage>
        <taxon>Bacteria</taxon>
        <taxon>Pseudomonadati</taxon>
        <taxon>Nitrospinota/Tectimicrobiota group</taxon>
        <taxon>Nitrospinota</taxon>
        <taxon>Nitrospinia</taxon>
        <taxon>Nitrospinales</taxon>
        <taxon>Nitrospinaceae</taxon>
        <taxon>Candidatus Nitrohelix</taxon>
    </lineage>
</organism>
<evidence type="ECO:0000313" key="2">
    <source>
        <dbReference type="EMBL" id="QPJ64923.1"/>
    </source>
</evidence>
<dbReference type="AlphaFoldDB" id="A0A7T0G339"/>
<accession>A0A7T0G339</accession>
<keyword evidence="2" id="KW-0328">Glycosyltransferase</keyword>
<proteinExistence type="predicted"/>
<evidence type="ECO:0000259" key="1">
    <source>
        <dbReference type="Pfam" id="PF00156"/>
    </source>
</evidence>
<evidence type="ECO:0000313" key="3">
    <source>
        <dbReference type="Proteomes" id="UP000594464"/>
    </source>
</evidence>